<dbReference type="InterPro" id="IPR046530">
    <property type="entry name" value="BIM1-like_dom"/>
</dbReference>
<keyword evidence="4 9" id="KW-0732">Signal</keyword>
<evidence type="ECO:0000256" key="7">
    <source>
        <dbReference type="ARBA" id="ARBA00023288"/>
    </source>
</evidence>
<sequence length="218" mass="22567">MFAKSIILSLLTVSVANAHFTLRYPEPFGKSAAKQDQGPCGGYTLDSNTPVTQFHVDGDAVAYASSHPEVKVLFRIIEGNSPDGPNSYKGFPIVEQYGSGDFCEPRVTAPKSLVGKQGIVQVVQNAVDGMLYACAYVRFVNGVNSNLPDTCKNGTGVDAGFAEDASLEAIFGSSTDTPSTSETTSAPTATNTPSSGSLKSFSMVGGVVGIAIALLGGL</sequence>
<reference evidence="11 12" key="1">
    <citation type="submission" date="2019-01" db="EMBL/GenBank/DDBJ databases">
        <title>Intercellular communication is required for trap formation in the nematode-trapping fungus Duddingtonia flagrans.</title>
        <authorList>
            <person name="Youssar L."/>
            <person name="Wernet V."/>
            <person name="Hensel N."/>
            <person name="Hildebrandt H.-G."/>
            <person name="Fischer R."/>
        </authorList>
    </citation>
    <scope>NUCLEOTIDE SEQUENCE [LARGE SCALE GENOMIC DNA]</scope>
    <source>
        <strain evidence="11 12">CBS H-5679</strain>
    </source>
</reference>
<dbReference type="Proteomes" id="UP000283090">
    <property type="component" value="Unassembled WGS sequence"/>
</dbReference>
<comment type="subcellular location">
    <subcellularLocation>
        <location evidence="1">Cell membrane</location>
        <topology evidence="1">Lipid-anchor</topology>
        <topology evidence="1">GPI-anchor</topology>
    </subcellularLocation>
</comment>
<feature type="chain" id="PRO_5019319693" description="Copper acquisition factor BIM1-like domain-containing protein" evidence="9">
    <location>
        <begin position="19"/>
        <end position="218"/>
    </location>
</feature>
<evidence type="ECO:0000313" key="12">
    <source>
        <dbReference type="Proteomes" id="UP000283090"/>
    </source>
</evidence>
<protein>
    <recommendedName>
        <fullName evidence="10">Copper acquisition factor BIM1-like domain-containing protein</fullName>
    </recommendedName>
</protein>
<dbReference type="GO" id="GO:0098552">
    <property type="term" value="C:side of membrane"/>
    <property type="evidence" value="ECO:0007669"/>
    <property type="project" value="UniProtKB-KW"/>
</dbReference>
<keyword evidence="5" id="KW-0472">Membrane</keyword>
<evidence type="ECO:0000256" key="8">
    <source>
        <dbReference type="SAM" id="MobiDB-lite"/>
    </source>
</evidence>
<comment type="caution">
    <text evidence="11">The sequence shown here is derived from an EMBL/GenBank/DDBJ whole genome shotgun (WGS) entry which is preliminary data.</text>
</comment>
<evidence type="ECO:0000256" key="1">
    <source>
        <dbReference type="ARBA" id="ARBA00004609"/>
    </source>
</evidence>
<evidence type="ECO:0000256" key="9">
    <source>
        <dbReference type="SAM" id="SignalP"/>
    </source>
</evidence>
<keyword evidence="3" id="KW-0336">GPI-anchor</keyword>
<keyword evidence="2" id="KW-1003">Cell membrane</keyword>
<dbReference type="PANTHER" id="PTHR34992:SF1">
    <property type="entry name" value="COPPER ACQUISITION FACTOR BIM1-LIKE DOMAIN-CONTAINING PROTEIN"/>
    <property type="match status" value="1"/>
</dbReference>
<dbReference type="VEuPathDB" id="FungiDB:DFL_006012"/>
<dbReference type="Pfam" id="PF20238">
    <property type="entry name" value="BIM1-like_dom"/>
    <property type="match status" value="1"/>
</dbReference>
<keyword evidence="6" id="KW-0325">Glycoprotein</keyword>
<feature type="compositionally biased region" description="Low complexity" evidence="8">
    <location>
        <begin position="173"/>
        <end position="194"/>
    </location>
</feature>
<dbReference type="GeneID" id="93588323"/>
<organism evidence="11 12">
    <name type="scientific">Arthrobotrys flagrans</name>
    <name type="common">Nematode-trapping fungus</name>
    <name type="synonym">Trichothecium flagrans</name>
    <dbReference type="NCBI Taxonomy" id="97331"/>
    <lineage>
        <taxon>Eukaryota</taxon>
        <taxon>Fungi</taxon>
        <taxon>Dikarya</taxon>
        <taxon>Ascomycota</taxon>
        <taxon>Pezizomycotina</taxon>
        <taxon>Orbiliomycetes</taxon>
        <taxon>Orbiliales</taxon>
        <taxon>Orbiliaceae</taxon>
        <taxon>Arthrobotrys</taxon>
    </lineage>
</organism>
<evidence type="ECO:0000313" key="11">
    <source>
        <dbReference type="EMBL" id="RVD84251.1"/>
    </source>
</evidence>
<evidence type="ECO:0000256" key="4">
    <source>
        <dbReference type="ARBA" id="ARBA00022729"/>
    </source>
</evidence>
<dbReference type="GO" id="GO:0005886">
    <property type="term" value="C:plasma membrane"/>
    <property type="evidence" value="ECO:0007669"/>
    <property type="project" value="UniProtKB-SubCell"/>
</dbReference>
<dbReference type="CDD" id="cd21176">
    <property type="entry name" value="LPMO_auxiliary-like"/>
    <property type="match status" value="1"/>
</dbReference>
<proteinExistence type="predicted"/>
<gene>
    <name evidence="11" type="ORF">DFL_006012</name>
</gene>
<name>A0A436ZZ03_ARTFL</name>
<feature type="signal peptide" evidence="9">
    <location>
        <begin position="1"/>
        <end position="18"/>
    </location>
</feature>
<dbReference type="InterPro" id="IPR046936">
    <property type="entry name" value="BIM1-like"/>
</dbReference>
<evidence type="ECO:0000259" key="10">
    <source>
        <dbReference type="Pfam" id="PF20238"/>
    </source>
</evidence>
<evidence type="ECO:0000256" key="6">
    <source>
        <dbReference type="ARBA" id="ARBA00023180"/>
    </source>
</evidence>
<evidence type="ECO:0000256" key="2">
    <source>
        <dbReference type="ARBA" id="ARBA00022475"/>
    </source>
</evidence>
<feature type="domain" description="Copper acquisition factor BIM1-like" evidence="10">
    <location>
        <begin position="17"/>
        <end position="156"/>
    </location>
</feature>
<feature type="region of interest" description="Disordered" evidence="8">
    <location>
        <begin position="172"/>
        <end position="194"/>
    </location>
</feature>
<evidence type="ECO:0000256" key="5">
    <source>
        <dbReference type="ARBA" id="ARBA00023136"/>
    </source>
</evidence>
<dbReference type="EMBL" id="SAEB01000007">
    <property type="protein sequence ID" value="RVD84251.1"/>
    <property type="molecule type" value="Genomic_DNA"/>
</dbReference>
<dbReference type="OrthoDB" id="2146436at2759"/>
<evidence type="ECO:0000256" key="3">
    <source>
        <dbReference type="ARBA" id="ARBA00022622"/>
    </source>
</evidence>
<dbReference type="PANTHER" id="PTHR34992">
    <property type="entry name" value="HYPHAL ANASTAMOSIS-7 PROTEIN"/>
    <property type="match status" value="1"/>
</dbReference>
<keyword evidence="12" id="KW-1185">Reference proteome</keyword>
<dbReference type="AlphaFoldDB" id="A0A436ZZ03"/>
<keyword evidence="7" id="KW-0449">Lipoprotein</keyword>
<accession>A0A436ZZ03</accession>
<dbReference type="RefSeq" id="XP_067489795.1">
    <property type="nucleotide sequence ID" value="XM_067635358.1"/>
</dbReference>